<accession>A0A147GP21</accession>
<reference evidence="1 2" key="1">
    <citation type="journal article" date="2016" name="Front. Microbiol.">
        <title>Genomic Resource of Rice Seed Associated Bacteria.</title>
        <authorList>
            <person name="Midha S."/>
            <person name="Bansal K."/>
            <person name="Sharma S."/>
            <person name="Kumar N."/>
            <person name="Patil P.P."/>
            <person name="Chaudhry V."/>
            <person name="Patil P.B."/>
        </authorList>
    </citation>
    <scope>NUCLEOTIDE SEQUENCE [LARGE SCALE GENOMIC DNA]</scope>
    <source>
        <strain evidence="1 2">NS331</strain>
    </source>
</reference>
<proteinExistence type="predicted"/>
<dbReference type="AlphaFoldDB" id="A0A147GP21"/>
<comment type="caution">
    <text evidence="1">The sequence shown here is derived from an EMBL/GenBank/DDBJ whole genome shotgun (WGS) entry which is preliminary data.</text>
</comment>
<dbReference type="EMBL" id="LDSL01000132">
    <property type="protein sequence ID" value="KTT15860.1"/>
    <property type="molecule type" value="Genomic_DNA"/>
</dbReference>
<gene>
    <name evidence="1" type="ORF">NS331_19580</name>
</gene>
<name>A0A147GP21_9BURK</name>
<keyword evidence="2" id="KW-1185">Reference proteome</keyword>
<dbReference type="RefSeq" id="WP_058643628.1">
    <property type="nucleotide sequence ID" value="NZ_LDSL01000132.1"/>
</dbReference>
<dbReference type="Proteomes" id="UP000072741">
    <property type="component" value="Unassembled WGS sequence"/>
</dbReference>
<protein>
    <submittedName>
        <fullName evidence="1">Uncharacterized protein</fullName>
    </submittedName>
</protein>
<sequence>MADPRPRQAAQVRDMLARLRTMRDGCEFGELRSAFNDAADRLAVLESKLTHGADAVGAPVFVTNPAEGPT</sequence>
<organism evidence="1 2">
    <name type="scientific">Pseudacidovorax intermedius</name>
    <dbReference type="NCBI Taxonomy" id="433924"/>
    <lineage>
        <taxon>Bacteria</taxon>
        <taxon>Pseudomonadati</taxon>
        <taxon>Pseudomonadota</taxon>
        <taxon>Betaproteobacteria</taxon>
        <taxon>Burkholderiales</taxon>
        <taxon>Comamonadaceae</taxon>
        <taxon>Pseudacidovorax</taxon>
    </lineage>
</organism>
<evidence type="ECO:0000313" key="2">
    <source>
        <dbReference type="Proteomes" id="UP000072741"/>
    </source>
</evidence>
<evidence type="ECO:0000313" key="1">
    <source>
        <dbReference type="EMBL" id="KTT15860.1"/>
    </source>
</evidence>